<dbReference type="OMA" id="YYLAEME"/>
<comment type="caution">
    <text evidence="3">The sequence shown here is derived from an EMBL/GenBank/DDBJ whole genome shotgun (WGS) entry which is preliminary data.</text>
</comment>
<dbReference type="InterPro" id="IPR040453">
    <property type="entry name" value="Mnd1_HTH"/>
</dbReference>
<sequence length="392" mass="42992">MCAAAAKRKKGLSLEEKVVLVECWITAHPQPYTMKELQQLISKQTPVIYQSVEECVQLLVSENRVQQDRVGVSTLFWKFPLTETQKLNHVADKHRGNGAGGGSGGPLTYAELLRRLTCGDASLSSDSVERLCASVASGELREWHIALQLEHAKVDGLLEGEHRRVGFTEEEPLRAELAQLRDLTMQRARLLAQQKALSSLQSLPELLRRLADATTVATEAANRWTDNYYLAEMEVVVKAGQSKRDVRAALGVPPIVDFLSDDDGNREQEEEEAAAEIMAGVKSSTSLLKREDHAEEHPSFDQSATAIPSEPSPAPAEVEPKFQKAAPALTVEAANAKWHDTPAADVNVGVNDLPARGVDENPVEQADDPLAAAKVQPSIPAPKRRRTRTRTR</sequence>
<accession>A0A0N1PBI5</accession>
<dbReference type="EMBL" id="LJSK01000108">
    <property type="protein sequence ID" value="KPI86964.1"/>
    <property type="molecule type" value="Genomic_DNA"/>
</dbReference>
<reference evidence="3 4" key="1">
    <citation type="journal article" date="2015" name="PLoS Pathog.">
        <title>Leptomonas seymouri: Adaptations to the Dixenous Life Cycle Analyzed by Genome Sequencing, Transcriptome Profiling and Co-infection with Leishmania donovani.</title>
        <authorList>
            <person name="Kraeva N."/>
            <person name="Butenko A."/>
            <person name="Hlavacova J."/>
            <person name="Kostygov A."/>
            <person name="Myskova J."/>
            <person name="Grybchuk D."/>
            <person name="Lestinova T."/>
            <person name="Votypka J."/>
            <person name="Volf P."/>
            <person name="Opperdoes F."/>
            <person name="Flegontov P."/>
            <person name="Lukes J."/>
            <person name="Yurchenko V."/>
        </authorList>
    </citation>
    <scope>NUCLEOTIDE SEQUENCE [LARGE SCALE GENOMIC DNA]</scope>
    <source>
        <strain evidence="3 4">ATCC 30220</strain>
    </source>
</reference>
<name>A0A0N1PBI5_LEPSE</name>
<dbReference type="Proteomes" id="UP000038009">
    <property type="component" value="Unassembled WGS sequence"/>
</dbReference>
<evidence type="ECO:0000259" key="2">
    <source>
        <dbReference type="Pfam" id="PF03962"/>
    </source>
</evidence>
<proteinExistence type="predicted"/>
<feature type="compositionally biased region" description="Basic residues" evidence="1">
    <location>
        <begin position="382"/>
        <end position="392"/>
    </location>
</feature>
<organism evidence="3 4">
    <name type="scientific">Leptomonas seymouri</name>
    <dbReference type="NCBI Taxonomy" id="5684"/>
    <lineage>
        <taxon>Eukaryota</taxon>
        <taxon>Discoba</taxon>
        <taxon>Euglenozoa</taxon>
        <taxon>Kinetoplastea</taxon>
        <taxon>Metakinetoplastina</taxon>
        <taxon>Trypanosomatida</taxon>
        <taxon>Trypanosomatidae</taxon>
        <taxon>Leishmaniinae</taxon>
        <taxon>Leptomonas</taxon>
    </lineage>
</organism>
<keyword evidence="4" id="KW-1185">Reference proteome</keyword>
<dbReference type="AlphaFoldDB" id="A0A0N1PBI5"/>
<dbReference type="Pfam" id="PF03962">
    <property type="entry name" value="Mnd1"/>
    <property type="match status" value="1"/>
</dbReference>
<feature type="domain" description="Mnd1 HTH" evidence="2">
    <location>
        <begin position="24"/>
        <end position="80"/>
    </location>
</feature>
<feature type="region of interest" description="Disordered" evidence="1">
    <location>
        <begin position="285"/>
        <end position="392"/>
    </location>
</feature>
<dbReference type="OrthoDB" id="273345at2759"/>
<gene>
    <name evidence="3" type="ORF">ABL78_3955</name>
</gene>
<dbReference type="VEuPathDB" id="TriTrypDB:Lsey_0108_0080"/>
<evidence type="ECO:0000313" key="3">
    <source>
        <dbReference type="EMBL" id="KPI86964.1"/>
    </source>
</evidence>
<evidence type="ECO:0000256" key="1">
    <source>
        <dbReference type="SAM" id="MobiDB-lite"/>
    </source>
</evidence>
<protein>
    <recommendedName>
        <fullName evidence="2">Mnd1 HTH domain-containing protein</fullName>
    </recommendedName>
</protein>
<feature type="compositionally biased region" description="Basic and acidic residues" evidence="1">
    <location>
        <begin position="288"/>
        <end position="299"/>
    </location>
</feature>
<evidence type="ECO:0000313" key="4">
    <source>
        <dbReference type="Proteomes" id="UP000038009"/>
    </source>
</evidence>